<keyword evidence="5 7" id="KW-0472">Membrane</keyword>
<dbReference type="RefSeq" id="XP_018129977.1">
    <property type="nucleotide sequence ID" value="XM_018275194.2"/>
</dbReference>
<feature type="transmembrane region" description="Helical" evidence="7">
    <location>
        <begin position="322"/>
        <end position="341"/>
    </location>
</feature>
<dbReference type="EMBL" id="KV460229">
    <property type="protein sequence ID" value="OBT96244.1"/>
    <property type="molecule type" value="Genomic_DNA"/>
</dbReference>
<evidence type="ECO:0000259" key="8">
    <source>
        <dbReference type="PROSITE" id="PS50850"/>
    </source>
</evidence>
<dbReference type="GO" id="GO:0022857">
    <property type="term" value="F:transmembrane transporter activity"/>
    <property type="evidence" value="ECO:0007669"/>
    <property type="project" value="InterPro"/>
</dbReference>
<feature type="transmembrane region" description="Helical" evidence="7">
    <location>
        <begin position="444"/>
        <end position="466"/>
    </location>
</feature>
<evidence type="ECO:0000313" key="9">
    <source>
        <dbReference type="EMBL" id="OBT96244.1"/>
    </source>
</evidence>
<feature type="region of interest" description="Disordered" evidence="6">
    <location>
        <begin position="1"/>
        <end position="27"/>
    </location>
</feature>
<accession>A0A1B8GKA2</accession>
<comment type="subcellular location">
    <subcellularLocation>
        <location evidence="1">Membrane</location>
        <topology evidence="1">Multi-pass membrane protein</topology>
    </subcellularLocation>
</comment>
<feature type="transmembrane region" description="Helical" evidence="7">
    <location>
        <begin position="472"/>
        <end position="495"/>
    </location>
</feature>
<name>A0A1B8GKA2_9PEZI</name>
<dbReference type="InterPro" id="IPR011701">
    <property type="entry name" value="MFS"/>
</dbReference>
<dbReference type="InterPro" id="IPR020846">
    <property type="entry name" value="MFS_dom"/>
</dbReference>
<feature type="transmembrane region" description="Helical" evidence="7">
    <location>
        <begin position="384"/>
        <end position="405"/>
    </location>
</feature>
<evidence type="ECO:0000256" key="7">
    <source>
        <dbReference type="SAM" id="Phobius"/>
    </source>
</evidence>
<keyword evidence="4 7" id="KW-1133">Transmembrane helix</keyword>
<feature type="transmembrane region" description="Helical" evidence="7">
    <location>
        <begin position="122"/>
        <end position="145"/>
    </location>
</feature>
<dbReference type="GeneID" id="28839120"/>
<feature type="transmembrane region" description="Helical" evidence="7">
    <location>
        <begin position="183"/>
        <end position="203"/>
    </location>
</feature>
<proteinExistence type="predicted"/>
<evidence type="ECO:0000256" key="3">
    <source>
        <dbReference type="ARBA" id="ARBA00022692"/>
    </source>
</evidence>
<keyword evidence="10" id="KW-1185">Reference proteome</keyword>
<dbReference type="Gene3D" id="1.20.1250.20">
    <property type="entry name" value="MFS general substrate transporter like domains"/>
    <property type="match status" value="2"/>
</dbReference>
<dbReference type="GO" id="GO:0016020">
    <property type="term" value="C:membrane"/>
    <property type="evidence" value="ECO:0007669"/>
    <property type="project" value="UniProtKB-SubCell"/>
</dbReference>
<dbReference type="PANTHER" id="PTHR43791:SF92">
    <property type="entry name" value="AGL026WP"/>
    <property type="match status" value="1"/>
</dbReference>
<evidence type="ECO:0000313" key="10">
    <source>
        <dbReference type="Proteomes" id="UP000091956"/>
    </source>
</evidence>
<feature type="transmembrane region" description="Helical" evidence="7">
    <location>
        <begin position="152"/>
        <end position="171"/>
    </location>
</feature>
<reference evidence="10" key="2">
    <citation type="journal article" date="2018" name="Nat. Commun.">
        <title>Extreme sensitivity to ultraviolet light in the fungal pathogen causing white-nose syndrome of bats.</title>
        <authorList>
            <person name="Palmer J.M."/>
            <person name="Drees K.P."/>
            <person name="Foster J.T."/>
            <person name="Lindner D.L."/>
        </authorList>
    </citation>
    <scope>NUCLEOTIDE SEQUENCE [LARGE SCALE GENOMIC DNA]</scope>
    <source>
        <strain evidence="10">UAMH 10579</strain>
    </source>
</reference>
<dbReference type="AlphaFoldDB" id="A0A1B8GKA2"/>
<evidence type="ECO:0000256" key="1">
    <source>
        <dbReference type="ARBA" id="ARBA00004141"/>
    </source>
</evidence>
<dbReference type="SUPFAM" id="SSF103473">
    <property type="entry name" value="MFS general substrate transporter"/>
    <property type="match status" value="1"/>
</dbReference>
<feature type="transmembrane region" description="Helical" evidence="7">
    <location>
        <begin position="411"/>
        <end position="432"/>
    </location>
</feature>
<dbReference type="OrthoDB" id="2250022at2759"/>
<feature type="transmembrane region" description="Helical" evidence="7">
    <location>
        <begin position="82"/>
        <end position="99"/>
    </location>
</feature>
<keyword evidence="2" id="KW-0813">Transport</keyword>
<sequence>MDIPNTNAARADSKADLKTESKSDEEYEAGAVEHLDSDKQALPYVQEVPTEGVRRAIAPPALVAAMTPERRAAAEKALVRKVDLRLMPMIVLMYIMNYLDRNNIAAARLGALEEDLNLQGNEYATCISILFVGYVLMQIPSNLYLNKIGKPAVFLPSCMVVWGVISTATAACHNFGGLVACRFMLGFVEAAYFPGCLYYLSCWYTRAELGFRYSILYSGALISGAFSGLMAAGIVGNMDHLHGLRSWRWLFIIEGTITIGIAAAAFLILPNFPRTTMWLSEEERQLAAWRMEEDIGEDDWVDSESQSFLNGIKLALSDIKTWILLVILFGIVSSGSVTSFFPSVVGSLNFTPVQTLLLTVPPYVLCVITTYINAWHADRTGERFYHIVLPLTVAVIAFILAAATTSTAPRYVAMMLMIPGLYCGYTVALGWISNTLPRPAAKRAAALAFINCISNIASIYTSYMYIKPKFTIAMIVNCITAAMSILTATGLRFMLIRLNKQMDAADVGVVVSEGEEVDQHGVPINAAKGGFRYKY</sequence>
<keyword evidence="3 7" id="KW-0812">Transmembrane</keyword>
<evidence type="ECO:0000256" key="6">
    <source>
        <dbReference type="SAM" id="MobiDB-lite"/>
    </source>
</evidence>
<feature type="compositionally biased region" description="Basic and acidic residues" evidence="6">
    <location>
        <begin position="11"/>
        <end position="24"/>
    </location>
</feature>
<feature type="transmembrane region" description="Helical" evidence="7">
    <location>
        <begin position="215"/>
        <end position="235"/>
    </location>
</feature>
<dbReference type="InterPro" id="IPR036259">
    <property type="entry name" value="MFS_trans_sf"/>
</dbReference>
<reference evidence="9 10" key="1">
    <citation type="submission" date="2016-03" db="EMBL/GenBank/DDBJ databases">
        <title>Comparative genomics of Pseudogymnoascus destructans, the fungus causing white-nose syndrome of bats.</title>
        <authorList>
            <person name="Palmer J.M."/>
            <person name="Drees K.P."/>
            <person name="Foster J.T."/>
            <person name="Lindner D.L."/>
        </authorList>
    </citation>
    <scope>NUCLEOTIDE SEQUENCE [LARGE SCALE GENOMIC DNA]</scope>
    <source>
        <strain evidence="9 10">UAMH 10579</strain>
    </source>
</reference>
<gene>
    <name evidence="9" type="ORF">VE01_05734</name>
</gene>
<dbReference type="Proteomes" id="UP000091956">
    <property type="component" value="Unassembled WGS sequence"/>
</dbReference>
<feature type="domain" description="Major facilitator superfamily (MFS) profile" evidence="8">
    <location>
        <begin position="86"/>
        <end position="499"/>
    </location>
</feature>
<evidence type="ECO:0000256" key="5">
    <source>
        <dbReference type="ARBA" id="ARBA00023136"/>
    </source>
</evidence>
<dbReference type="PANTHER" id="PTHR43791">
    <property type="entry name" value="PERMEASE-RELATED"/>
    <property type="match status" value="1"/>
</dbReference>
<organism evidence="9 10">
    <name type="scientific">Pseudogymnoascus verrucosus</name>
    <dbReference type="NCBI Taxonomy" id="342668"/>
    <lineage>
        <taxon>Eukaryota</taxon>
        <taxon>Fungi</taxon>
        <taxon>Dikarya</taxon>
        <taxon>Ascomycota</taxon>
        <taxon>Pezizomycotina</taxon>
        <taxon>Leotiomycetes</taxon>
        <taxon>Thelebolales</taxon>
        <taxon>Thelebolaceae</taxon>
        <taxon>Pseudogymnoascus</taxon>
    </lineage>
</organism>
<protein>
    <recommendedName>
        <fullName evidence="8">Major facilitator superfamily (MFS) profile domain-containing protein</fullName>
    </recommendedName>
</protein>
<feature type="transmembrane region" description="Helical" evidence="7">
    <location>
        <begin position="247"/>
        <end position="269"/>
    </location>
</feature>
<evidence type="ECO:0000256" key="4">
    <source>
        <dbReference type="ARBA" id="ARBA00022989"/>
    </source>
</evidence>
<dbReference type="FunFam" id="1.20.1250.20:FF:000057">
    <property type="entry name" value="MFS general substrate transporter"/>
    <property type="match status" value="1"/>
</dbReference>
<dbReference type="Pfam" id="PF07690">
    <property type="entry name" value="MFS_1"/>
    <property type="match status" value="1"/>
</dbReference>
<feature type="transmembrane region" description="Helical" evidence="7">
    <location>
        <begin position="353"/>
        <end position="372"/>
    </location>
</feature>
<evidence type="ECO:0000256" key="2">
    <source>
        <dbReference type="ARBA" id="ARBA00022448"/>
    </source>
</evidence>
<dbReference type="PROSITE" id="PS50850">
    <property type="entry name" value="MFS"/>
    <property type="match status" value="1"/>
</dbReference>
<dbReference type="FunFam" id="1.20.1250.20:FF:000013">
    <property type="entry name" value="MFS general substrate transporter"/>
    <property type="match status" value="1"/>
</dbReference>